<dbReference type="AlphaFoldDB" id="A0AAN7Z0N2"/>
<protein>
    <submittedName>
        <fullName evidence="1">Uncharacterized protein</fullName>
    </submittedName>
</protein>
<evidence type="ECO:0000313" key="1">
    <source>
        <dbReference type="EMBL" id="KAK5624682.1"/>
    </source>
</evidence>
<dbReference type="Proteomes" id="UP001305414">
    <property type="component" value="Unassembled WGS sequence"/>
</dbReference>
<organism evidence="1 2">
    <name type="scientific">Xylaria bambusicola</name>
    <dbReference type="NCBI Taxonomy" id="326684"/>
    <lineage>
        <taxon>Eukaryota</taxon>
        <taxon>Fungi</taxon>
        <taxon>Dikarya</taxon>
        <taxon>Ascomycota</taxon>
        <taxon>Pezizomycotina</taxon>
        <taxon>Sordariomycetes</taxon>
        <taxon>Xylariomycetidae</taxon>
        <taxon>Xylariales</taxon>
        <taxon>Xylariaceae</taxon>
        <taxon>Xylaria</taxon>
    </lineage>
</organism>
<accession>A0AAN7Z0N2</accession>
<evidence type="ECO:0000313" key="2">
    <source>
        <dbReference type="Proteomes" id="UP001305414"/>
    </source>
</evidence>
<sequence>MLQARSHVLRHAVEKFSPKASLCPFKLIWHLKFSFNVFSGNGVNATETNPEWERRGHFPVNQTCDFTLFIDEHVGLVEVIMSNPQWQLGKFVKILEQVIKSRVVRENLFQRRRQDSA</sequence>
<keyword evidence="2" id="KW-1185">Reference proteome</keyword>
<proteinExistence type="predicted"/>
<name>A0AAN7Z0N2_9PEZI</name>
<reference evidence="1 2" key="1">
    <citation type="submission" date="2023-10" db="EMBL/GenBank/DDBJ databases">
        <title>Draft genome sequence of Xylaria bambusicola isolate GMP-LS, the root and basal stem rot pathogen of sugarcane in Indonesia.</title>
        <authorList>
            <person name="Selvaraj P."/>
            <person name="Muralishankar V."/>
            <person name="Muruganantham S."/>
            <person name="Sp S."/>
            <person name="Haryani S."/>
            <person name="Lau K.J.X."/>
            <person name="Naqvi N.I."/>
        </authorList>
    </citation>
    <scope>NUCLEOTIDE SEQUENCE [LARGE SCALE GENOMIC DNA]</scope>
    <source>
        <strain evidence="1">GMP-LS</strain>
    </source>
</reference>
<comment type="caution">
    <text evidence="1">The sequence shown here is derived from an EMBL/GenBank/DDBJ whole genome shotgun (WGS) entry which is preliminary data.</text>
</comment>
<gene>
    <name evidence="1" type="ORF">RRF57_000398</name>
</gene>
<dbReference type="EMBL" id="JAWHQM010000001">
    <property type="protein sequence ID" value="KAK5624682.1"/>
    <property type="molecule type" value="Genomic_DNA"/>
</dbReference>